<feature type="transmembrane region" description="Helical" evidence="11">
    <location>
        <begin position="48"/>
        <end position="69"/>
    </location>
</feature>
<evidence type="ECO:0000256" key="9">
    <source>
        <dbReference type="ARBA" id="ARBA00023136"/>
    </source>
</evidence>
<dbReference type="PROSITE" id="PS00428">
    <property type="entry name" value="FTSW_RODA_SPOVE"/>
    <property type="match status" value="1"/>
</dbReference>
<evidence type="ECO:0000256" key="1">
    <source>
        <dbReference type="ARBA" id="ARBA00004141"/>
    </source>
</evidence>
<keyword evidence="7" id="KW-0573">Peptidoglycan synthesis</keyword>
<dbReference type="GO" id="GO:0016757">
    <property type="term" value="F:glycosyltransferase activity"/>
    <property type="evidence" value="ECO:0007669"/>
    <property type="project" value="UniProtKB-KW"/>
</dbReference>
<evidence type="ECO:0000313" key="13">
    <source>
        <dbReference type="Proteomes" id="UP000223596"/>
    </source>
</evidence>
<proteinExistence type="predicted"/>
<evidence type="ECO:0000256" key="5">
    <source>
        <dbReference type="ARBA" id="ARBA00022692"/>
    </source>
</evidence>
<evidence type="ECO:0000256" key="4">
    <source>
        <dbReference type="ARBA" id="ARBA00022679"/>
    </source>
</evidence>
<evidence type="ECO:0000256" key="6">
    <source>
        <dbReference type="ARBA" id="ARBA00022960"/>
    </source>
</evidence>
<dbReference type="GO" id="GO:0009252">
    <property type="term" value="P:peptidoglycan biosynthetic process"/>
    <property type="evidence" value="ECO:0007669"/>
    <property type="project" value="UniProtKB-KW"/>
</dbReference>
<keyword evidence="8 11" id="KW-1133">Transmembrane helix</keyword>
<feature type="transmembrane region" description="Helical" evidence="11">
    <location>
        <begin position="308"/>
        <end position="325"/>
    </location>
</feature>
<feature type="transmembrane region" description="Helical" evidence="11">
    <location>
        <begin position="119"/>
        <end position="136"/>
    </location>
</feature>
<feature type="transmembrane region" description="Helical" evidence="11">
    <location>
        <begin position="278"/>
        <end position="301"/>
    </location>
</feature>
<reference evidence="12 13" key="1">
    <citation type="submission" date="2017-09" db="EMBL/GenBank/DDBJ databases">
        <title>Evaluation of Pacific Biosciences Sequencing Technology to Finishing C. thermocellum Genome Sequences.</title>
        <authorList>
            <person name="Brown S."/>
        </authorList>
    </citation>
    <scope>NUCLEOTIDE SEQUENCE [LARGE SCALE GENOMIC DNA]</scope>
    <source>
        <strain evidence="12 13">AD2</strain>
    </source>
</reference>
<evidence type="ECO:0000256" key="2">
    <source>
        <dbReference type="ARBA" id="ARBA00022475"/>
    </source>
</evidence>
<keyword evidence="5 11" id="KW-0812">Transmembrane</keyword>
<dbReference type="PANTHER" id="PTHR30474:SF1">
    <property type="entry name" value="PEPTIDOGLYCAN GLYCOSYLTRANSFERASE MRDB"/>
    <property type="match status" value="1"/>
</dbReference>
<dbReference type="AlphaFoldDB" id="A0AB36TFC1"/>
<dbReference type="RefSeq" id="WP_003515519.1">
    <property type="nucleotide sequence ID" value="NZ_CP013828.1"/>
</dbReference>
<dbReference type="PANTHER" id="PTHR30474">
    <property type="entry name" value="CELL CYCLE PROTEIN"/>
    <property type="match status" value="1"/>
</dbReference>
<keyword evidence="9 11" id="KW-0472">Membrane</keyword>
<accession>A0AB36TFC1</accession>
<protein>
    <submittedName>
        <fullName evidence="12">Rod shape determining protein RodA</fullName>
    </submittedName>
</protein>
<dbReference type="GO" id="GO:0032153">
    <property type="term" value="C:cell division site"/>
    <property type="evidence" value="ECO:0007669"/>
    <property type="project" value="TreeGrafter"/>
</dbReference>
<keyword evidence="2" id="KW-1003">Cell membrane</keyword>
<keyword evidence="4" id="KW-0808">Transferase</keyword>
<dbReference type="GeneID" id="35804195"/>
<dbReference type="GO" id="GO:0071555">
    <property type="term" value="P:cell wall organization"/>
    <property type="evidence" value="ECO:0007669"/>
    <property type="project" value="UniProtKB-KW"/>
</dbReference>
<evidence type="ECO:0000256" key="7">
    <source>
        <dbReference type="ARBA" id="ARBA00022984"/>
    </source>
</evidence>
<evidence type="ECO:0000256" key="11">
    <source>
        <dbReference type="SAM" id="Phobius"/>
    </source>
</evidence>
<feature type="transmembrane region" description="Helical" evidence="11">
    <location>
        <begin position="18"/>
        <end position="36"/>
    </location>
</feature>
<gene>
    <name evidence="12" type="ORF">M972_111292</name>
</gene>
<dbReference type="GO" id="GO:0051301">
    <property type="term" value="P:cell division"/>
    <property type="evidence" value="ECO:0007669"/>
    <property type="project" value="InterPro"/>
</dbReference>
<dbReference type="InterPro" id="IPR018365">
    <property type="entry name" value="Cell_cycle_FtsW-rel_CS"/>
</dbReference>
<feature type="transmembrane region" description="Helical" evidence="11">
    <location>
        <begin position="81"/>
        <end position="98"/>
    </location>
</feature>
<evidence type="ECO:0000256" key="10">
    <source>
        <dbReference type="ARBA" id="ARBA00023316"/>
    </source>
</evidence>
<dbReference type="InterPro" id="IPR011923">
    <property type="entry name" value="RodA/MrdB"/>
</dbReference>
<dbReference type="NCBIfam" id="TIGR02210">
    <property type="entry name" value="rodA_shape"/>
    <property type="match status" value="1"/>
</dbReference>
<evidence type="ECO:0000256" key="3">
    <source>
        <dbReference type="ARBA" id="ARBA00022676"/>
    </source>
</evidence>
<dbReference type="Pfam" id="PF01098">
    <property type="entry name" value="FTSW_RODA_SPOVE"/>
    <property type="match status" value="1"/>
</dbReference>
<keyword evidence="6" id="KW-0133">Cell shape</keyword>
<organism evidence="12 13">
    <name type="scientific">Acetivibrio thermocellus AD2</name>
    <dbReference type="NCBI Taxonomy" id="1138384"/>
    <lineage>
        <taxon>Bacteria</taxon>
        <taxon>Bacillati</taxon>
        <taxon>Bacillota</taxon>
        <taxon>Clostridia</taxon>
        <taxon>Eubacteriales</taxon>
        <taxon>Oscillospiraceae</taxon>
        <taxon>Acetivibrio</taxon>
    </lineage>
</organism>
<dbReference type="Proteomes" id="UP000223596">
    <property type="component" value="Unassembled WGS sequence"/>
</dbReference>
<name>A0AB36TFC1_ACETH</name>
<dbReference type="EMBL" id="PDBW01000001">
    <property type="protein sequence ID" value="PFH02514.1"/>
    <property type="molecule type" value="Genomic_DNA"/>
</dbReference>
<keyword evidence="10" id="KW-0961">Cell wall biogenesis/degradation</keyword>
<comment type="caution">
    <text evidence="12">The sequence shown here is derived from an EMBL/GenBank/DDBJ whole genome shotgun (WGS) entry which is preliminary data.</text>
</comment>
<dbReference type="GO" id="GO:0005886">
    <property type="term" value="C:plasma membrane"/>
    <property type="evidence" value="ECO:0007669"/>
    <property type="project" value="TreeGrafter"/>
</dbReference>
<sequence length="376" mass="41625">MYFVEKTKNFNILKRFDYFLFSAVTLLSIIGAFVLRSAVATMPGGRRMFLVQMGSIAVGTVLALIISLLDYKDFKVLGIPFYIFTVALLVLVLFIGTGEKLGSRSWLNIMGFSFQPSELAKISMVLVSSIFLERIYDGQKNKTANMIKFFVYSGIPIALVLAQKDFGTTLVFIFAVFVMLFVSGISYKYILMLMGVAVASFPVMWFFVLNDKRKDRIRVFFNPELDPLGAGWNVIRSKIAIGSGKIFGKGLFKGIQTQNSMVPVKESDFIFSVVGEELGFVGAIIIVALVFCILMRCLYILKNARDRYGTFVVAGITAFFAIHFIENIGMSIGLLPVTGIPLPFVSQGGSAMLTNYIAIGVVLSVSARRQKSFYSG</sequence>
<feature type="transmembrane region" description="Helical" evidence="11">
    <location>
        <begin position="156"/>
        <end position="182"/>
    </location>
</feature>
<feature type="transmembrane region" description="Helical" evidence="11">
    <location>
        <begin position="189"/>
        <end position="208"/>
    </location>
</feature>
<comment type="subcellular location">
    <subcellularLocation>
        <location evidence="1">Membrane</location>
        <topology evidence="1">Multi-pass membrane protein</topology>
    </subcellularLocation>
</comment>
<feature type="transmembrane region" description="Helical" evidence="11">
    <location>
        <begin position="345"/>
        <end position="365"/>
    </location>
</feature>
<dbReference type="GO" id="GO:0008360">
    <property type="term" value="P:regulation of cell shape"/>
    <property type="evidence" value="ECO:0007669"/>
    <property type="project" value="UniProtKB-KW"/>
</dbReference>
<evidence type="ECO:0000313" key="12">
    <source>
        <dbReference type="EMBL" id="PFH02514.1"/>
    </source>
</evidence>
<dbReference type="GO" id="GO:0015648">
    <property type="term" value="F:lipid-linked peptidoglycan transporter activity"/>
    <property type="evidence" value="ECO:0007669"/>
    <property type="project" value="TreeGrafter"/>
</dbReference>
<evidence type="ECO:0000256" key="8">
    <source>
        <dbReference type="ARBA" id="ARBA00022989"/>
    </source>
</evidence>
<dbReference type="InterPro" id="IPR001182">
    <property type="entry name" value="FtsW/RodA"/>
</dbReference>
<dbReference type="SMR" id="A0AB36TFC1"/>
<keyword evidence="3" id="KW-0328">Glycosyltransferase</keyword>